<dbReference type="InterPro" id="IPR036249">
    <property type="entry name" value="Thioredoxin-like_sf"/>
</dbReference>
<organism evidence="7 8">
    <name type="scientific">Azospirillum oleiclasticum</name>
    <dbReference type="NCBI Taxonomy" id="2735135"/>
    <lineage>
        <taxon>Bacteria</taxon>
        <taxon>Pseudomonadati</taxon>
        <taxon>Pseudomonadota</taxon>
        <taxon>Alphaproteobacteria</taxon>
        <taxon>Rhodospirillales</taxon>
        <taxon>Azospirillaceae</taxon>
        <taxon>Azospirillum</taxon>
    </lineage>
</organism>
<dbReference type="PANTHER" id="PTHR13887">
    <property type="entry name" value="GLUTATHIONE S-TRANSFERASE KAPPA"/>
    <property type="match status" value="1"/>
</dbReference>
<feature type="chain" id="PRO_5045343096" evidence="5">
    <location>
        <begin position="26"/>
        <end position="245"/>
    </location>
</feature>
<evidence type="ECO:0000256" key="1">
    <source>
        <dbReference type="ARBA" id="ARBA00022729"/>
    </source>
</evidence>
<dbReference type="Gene3D" id="3.40.30.10">
    <property type="entry name" value="Glutaredoxin"/>
    <property type="match status" value="1"/>
</dbReference>
<keyword evidence="1 5" id="KW-0732">Signal</keyword>
<dbReference type="Pfam" id="PF18312">
    <property type="entry name" value="ScsC_N"/>
    <property type="match status" value="1"/>
</dbReference>
<proteinExistence type="predicted"/>
<keyword evidence="3" id="KW-1015">Disulfide bond</keyword>
<dbReference type="InterPro" id="IPR013766">
    <property type="entry name" value="Thioredoxin_domain"/>
</dbReference>
<feature type="signal peptide" evidence="5">
    <location>
        <begin position="1"/>
        <end position="25"/>
    </location>
</feature>
<evidence type="ECO:0000313" key="7">
    <source>
        <dbReference type="EMBL" id="NYZ21610.1"/>
    </source>
</evidence>
<evidence type="ECO:0000259" key="6">
    <source>
        <dbReference type="PROSITE" id="PS51352"/>
    </source>
</evidence>
<dbReference type="Pfam" id="PF01323">
    <property type="entry name" value="DSBA"/>
    <property type="match status" value="1"/>
</dbReference>
<reference evidence="7 8" key="1">
    <citation type="submission" date="2020-05" db="EMBL/GenBank/DDBJ databases">
        <title>Azospirillum oleiclasticum sp. nov, a nitrogen-fixing and heavy crude oil-emulsifying bacterium isolated from the crude oil of Yumen Oilfield.</title>
        <authorList>
            <person name="Wu D."/>
            <person name="Cai M."/>
            <person name="Zhang X."/>
        </authorList>
    </citation>
    <scope>NUCLEOTIDE SEQUENCE [LARGE SCALE GENOMIC DNA]</scope>
    <source>
        <strain evidence="7 8">ROY-1-1-2</strain>
    </source>
</reference>
<evidence type="ECO:0000256" key="2">
    <source>
        <dbReference type="ARBA" id="ARBA00023002"/>
    </source>
</evidence>
<comment type="caution">
    <text evidence="7">The sequence shown here is derived from an EMBL/GenBank/DDBJ whole genome shotgun (WGS) entry which is preliminary data.</text>
</comment>
<keyword evidence="2" id="KW-0560">Oxidoreductase</keyword>
<accession>A0ABX2TCU1</accession>
<evidence type="ECO:0000313" key="8">
    <source>
        <dbReference type="Proteomes" id="UP000584642"/>
    </source>
</evidence>
<keyword evidence="4" id="KW-0676">Redox-active center</keyword>
<gene>
    <name evidence="7" type="ORF">HND93_18005</name>
</gene>
<dbReference type="PROSITE" id="PS51352">
    <property type="entry name" value="THIOREDOXIN_2"/>
    <property type="match status" value="1"/>
</dbReference>
<dbReference type="Proteomes" id="UP000584642">
    <property type="component" value="Unassembled WGS sequence"/>
</dbReference>
<sequence length="245" mass="26919">MFRFRVTAFAALALLAAAGPAAAQAMDDAQRRAIESVVRDYLVKNPEVILEAIQSLQAREREQSDQQAKQALVANRQKLFENPDSPVLGNPKGDVTVVEFFDYQCGYCKAVHNDVQRLVKDDGKLRFVFKEFPILGPASVTASKAALAARGQGKYMEMHDALMTHRGQLDDDTVYRLARSAGLDVDRLKKDMESPDVLKVIATNQALAEQLGIRGTPGFIFGDTIVPGAIKLDEMKKLVATVRKG</sequence>
<name>A0ABX2TCU1_9PROT</name>
<feature type="domain" description="Thioredoxin" evidence="6">
    <location>
        <begin position="52"/>
        <end position="244"/>
    </location>
</feature>
<evidence type="ECO:0000256" key="3">
    <source>
        <dbReference type="ARBA" id="ARBA00023157"/>
    </source>
</evidence>
<protein>
    <submittedName>
        <fullName evidence="7">DsbA family protein</fullName>
    </submittedName>
</protein>
<dbReference type="CDD" id="cd03023">
    <property type="entry name" value="DsbA_Com1_like"/>
    <property type="match status" value="1"/>
</dbReference>
<dbReference type="RefSeq" id="WP_180283382.1">
    <property type="nucleotide sequence ID" value="NZ_JABFDB010000012.1"/>
</dbReference>
<dbReference type="InterPro" id="IPR041205">
    <property type="entry name" value="ScsC_N"/>
</dbReference>
<dbReference type="SUPFAM" id="SSF52833">
    <property type="entry name" value="Thioredoxin-like"/>
    <property type="match status" value="1"/>
</dbReference>
<evidence type="ECO:0000256" key="5">
    <source>
        <dbReference type="SAM" id="SignalP"/>
    </source>
</evidence>
<dbReference type="PANTHER" id="PTHR13887:SF14">
    <property type="entry name" value="DISULFIDE BOND FORMATION PROTEIN D"/>
    <property type="match status" value="1"/>
</dbReference>
<keyword evidence="8" id="KW-1185">Reference proteome</keyword>
<evidence type="ECO:0000256" key="4">
    <source>
        <dbReference type="ARBA" id="ARBA00023284"/>
    </source>
</evidence>
<dbReference type="EMBL" id="JABFDB010000012">
    <property type="protein sequence ID" value="NYZ21610.1"/>
    <property type="molecule type" value="Genomic_DNA"/>
</dbReference>
<dbReference type="InterPro" id="IPR001853">
    <property type="entry name" value="DSBA-like_thioredoxin_dom"/>
</dbReference>